<evidence type="ECO:0000313" key="19">
    <source>
        <dbReference type="Proteomes" id="UP000054721"/>
    </source>
</evidence>
<dbReference type="AlphaFoldDB" id="A0A0V1LRR2"/>
<dbReference type="Pfam" id="PF03404">
    <property type="entry name" value="Mo-co_dimer"/>
    <property type="match status" value="1"/>
</dbReference>
<proteinExistence type="predicted"/>
<comment type="subcellular location">
    <subcellularLocation>
        <location evidence="3">Mitochondrion intermembrane space</location>
    </subcellularLocation>
</comment>
<feature type="domain" description="Cytochrome b5 heme-binding" evidence="16">
    <location>
        <begin position="83"/>
        <end position="161"/>
    </location>
</feature>
<keyword evidence="19" id="KW-1185">Reference proteome</keyword>
<evidence type="ECO:0000256" key="5">
    <source>
        <dbReference type="ARBA" id="ARBA00004971"/>
    </source>
</evidence>
<comment type="cofactor">
    <cofactor evidence="1">
        <name>Mo-molybdopterin</name>
        <dbReference type="ChEBI" id="CHEBI:71302"/>
    </cofactor>
</comment>
<keyword evidence="8" id="KW-0349">Heme</keyword>
<evidence type="ECO:0000256" key="8">
    <source>
        <dbReference type="ARBA" id="ARBA00022617"/>
    </source>
</evidence>
<evidence type="ECO:0000259" key="17">
    <source>
        <dbReference type="PROSITE" id="PS51034"/>
    </source>
</evidence>
<dbReference type="Gene3D" id="2.60.40.650">
    <property type="match status" value="1"/>
</dbReference>
<dbReference type="Pfam" id="PF00173">
    <property type="entry name" value="Cyt-b5"/>
    <property type="match status" value="1"/>
</dbReference>
<dbReference type="InterPro" id="IPR001199">
    <property type="entry name" value="Cyt_B5-like_heme/steroid-bd"/>
</dbReference>
<dbReference type="InterPro" id="IPR042235">
    <property type="entry name" value="ZP-C_dom"/>
</dbReference>
<dbReference type="InterPro" id="IPR001507">
    <property type="entry name" value="ZP_dom"/>
</dbReference>
<dbReference type="GO" id="GO:0020037">
    <property type="term" value="F:heme binding"/>
    <property type="evidence" value="ECO:0007669"/>
    <property type="project" value="InterPro"/>
</dbReference>
<dbReference type="InterPro" id="IPR005066">
    <property type="entry name" value="MoCF_OxRdtse_dimer"/>
</dbReference>
<dbReference type="OrthoDB" id="10051395at2759"/>
<keyword evidence="11" id="KW-0408">Iron</keyword>
<dbReference type="Gene3D" id="3.10.120.10">
    <property type="entry name" value="Cytochrome b5-like heme/steroid binding domain"/>
    <property type="match status" value="1"/>
</dbReference>
<gene>
    <name evidence="18" type="ORF">T02_2960</name>
</gene>
<evidence type="ECO:0000256" key="4">
    <source>
        <dbReference type="ARBA" id="ARBA00004678"/>
    </source>
</evidence>
<dbReference type="EC" id="1.8.3.1" evidence="6"/>
<dbReference type="InterPro" id="IPR018506">
    <property type="entry name" value="Cyt_B5_heme-BS"/>
</dbReference>
<dbReference type="PROSITE" id="PS00191">
    <property type="entry name" value="CYTOCHROME_B5_1"/>
    <property type="match status" value="1"/>
</dbReference>
<dbReference type="GO" id="GO:0005758">
    <property type="term" value="C:mitochondrial intermembrane space"/>
    <property type="evidence" value="ECO:0007669"/>
    <property type="project" value="UniProtKB-SubCell"/>
</dbReference>
<dbReference type="InterPro" id="IPR000572">
    <property type="entry name" value="OxRdtase_Mopterin-bd_dom"/>
</dbReference>
<evidence type="ECO:0000256" key="6">
    <source>
        <dbReference type="ARBA" id="ARBA00012505"/>
    </source>
</evidence>
<protein>
    <recommendedName>
        <fullName evidence="6">sulfite oxidase</fullName>
        <ecNumber evidence="6">1.8.3.1</ecNumber>
    </recommendedName>
</protein>
<keyword evidence="15" id="KW-0812">Transmembrane</keyword>
<dbReference type="PANTHER" id="PTHR19372">
    <property type="entry name" value="SULFITE REDUCTASE"/>
    <property type="match status" value="1"/>
</dbReference>
<dbReference type="Pfam" id="PF00174">
    <property type="entry name" value="Oxidored_molyb"/>
    <property type="match status" value="1"/>
</dbReference>
<dbReference type="PROSITE" id="PS50255">
    <property type="entry name" value="CYTOCHROME_B5_2"/>
    <property type="match status" value="1"/>
</dbReference>
<keyword evidence="10" id="KW-0560">Oxidoreductase</keyword>
<feature type="domain" description="ZP" evidence="17">
    <location>
        <begin position="823"/>
        <end position="1097"/>
    </location>
</feature>
<evidence type="ECO:0000256" key="7">
    <source>
        <dbReference type="ARBA" id="ARBA00022505"/>
    </source>
</evidence>
<comment type="pathway">
    <text evidence="4">Sulfur metabolism.</text>
</comment>
<dbReference type="SUPFAM" id="SSF55856">
    <property type="entry name" value="Cytochrome b5-like heme/steroid binding domain"/>
    <property type="match status" value="1"/>
</dbReference>
<evidence type="ECO:0000256" key="10">
    <source>
        <dbReference type="ARBA" id="ARBA00023002"/>
    </source>
</evidence>
<comment type="caution">
    <text evidence="18">The sequence shown here is derived from an EMBL/GenBank/DDBJ whole genome shotgun (WGS) entry which is preliminary data.</text>
</comment>
<sequence length="1224" mass="137002">MRIIALLKEFSKSTRLYRITKTATIAQFHSKQSLKLPEICWLRASVWIYPSAVLTLGSIAFHTYASGQEEEDDSWRPPFRKDLPTFRAEEVKLHNEKDRKLWVTFRGGVYDITEFVDVHPGGKIIMQAVGGPLEPHWQRYNFHKQEDVYSMLEEMRIGNLHPDDVEDAIHDCDPVAEEVKPGYTPKLHPSMNVKSVQPLNAETGIGELVESFYTPNELFFKRNHHAIPTVDERNYKLKVSGVGLEEREFTLEDLKTKFQPVSVVVTLQCAGNRRQDFNAVKPVRGLQWGPGAIGNAKWTGALLVDVLKEAGFQSIVENGAEHVQFTGLDDNGTGEPYGASIPIDVAMKPGNQVILAYSMNDKPIPVEHGFPVRVVVPGVVGARSVKWLASIVLSKDESPSQWQQSDYKTFNPSTDWPTANFSTVQAIQELPVQSAICSPAENSSFPRGTKTIAVKGYAWSGGGRDILRVEVSADNGNTWHSADLQLHIHERRNARFAWTLWTCEVPVEENSGPITLLCKATDSSHNCQPESPNSIWNIRGLVNNSWHKVQMPLEGAIKQLRIGQSYTNFWFHILAVWTLRSCSSNPFKSQADGSRFGSAEIVLHRLCPPNDRPVHCLRRPSMTANLPALYLCIQSVGFQSPPHVSACRCIVPSLTLWRLLGQVEIVVVIACQPVSIDKMHPSRLVCFIVVLLSTVSLNFITADNSTEQAITSQQQTHVSDTTESTTANIEESNTDDTTTVDHSTEPTTIDDSPTNANTTVEPQKSTESLSMSTNITVNATAQETDNVLEINSTVRKFETTAQVSSHAEDTVESDSKNFVESVTCLANGMEVQLKSSLPNPIKGNWRLEVEGHPQCNSVNRENVGPGYRFLIPYDDRYLCGVEPRFDITPAWVASAKTILLLIDKVNYTIGDSLICLYKTKVDASLTTFKGEISQEKLRYGGTVNEDVDVKGEADAKNTVMLDFYDENGQPLRNSNVKLGDEVKLVIAVNETRTFKQILPQMCYFSAFDVSDVKALNDSYNLIFVKNGCFNKRNPVVKAIVPPMERNENGTSYQLNFQAFHFTNHGRNLYIHCSLLACVGNQVECKPKRNCFSTGRRRKRNALVNDEEETDEEEQQQDHLQSDDLKHIQLSRYIVVDDGKASTSTVQPSVKSESISNQICMQWWQFTAIVATPVLFVTMLLVLVAWQAGRFSRENHKSPPHSCTGEAKHHHYNTDKNGHSHFVKL</sequence>
<dbReference type="GO" id="GO:0043546">
    <property type="term" value="F:molybdopterin cofactor binding"/>
    <property type="evidence" value="ECO:0007669"/>
    <property type="project" value="TreeGrafter"/>
</dbReference>
<evidence type="ECO:0000313" key="18">
    <source>
        <dbReference type="EMBL" id="KRZ62132.1"/>
    </source>
</evidence>
<dbReference type="PRINTS" id="PR00407">
    <property type="entry name" value="EUMOPTERIN"/>
</dbReference>
<dbReference type="Proteomes" id="UP000054721">
    <property type="component" value="Unassembled WGS sequence"/>
</dbReference>
<evidence type="ECO:0000256" key="12">
    <source>
        <dbReference type="ARBA" id="ARBA00023128"/>
    </source>
</evidence>
<dbReference type="EMBL" id="JYDW01000011">
    <property type="protein sequence ID" value="KRZ62132.1"/>
    <property type="molecule type" value="Genomic_DNA"/>
</dbReference>
<feature type="compositionally biased region" description="Acidic residues" evidence="14">
    <location>
        <begin position="1104"/>
        <end position="1114"/>
    </location>
</feature>
<dbReference type="GO" id="GO:0008482">
    <property type="term" value="F:sulfite oxidase activity"/>
    <property type="evidence" value="ECO:0007669"/>
    <property type="project" value="UniProtKB-EC"/>
</dbReference>
<organism evidence="18 19">
    <name type="scientific">Trichinella nativa</name>
    <dbReference type="NCBI Taxonomy" id="6335"/>
    <lineage>
        <taxon>Eukaryota</taxon>
        <taxon>Metazoa</taxon>
        <taxon>Ecdysozoa</taxon>
        <taxon>Nematoda</taxon>
        <taxon>Enoplea</taxon>
        <taxon>Dorylaimia</taxon>
        <taxon>Trichinellida</taxon>
        <taxon>Trichinellidae</taxon>
        <taxon>Trichinella</taxon>
    </lineage>
</organism>
<evidence type="ECO:0000256" key="3">
    <source>
        <dbReference type="ARBA" id="ARBA00004569"/>
    </source>
</evidence>
<evidence type="ECO:0000256" key="11">
    <source>
        <dbReference type="ARBA" id="ARBA00023004"/>
    </source>
</evidence>
<evidence type="ECO:0000256" key="14">
    <source>
        <dbReference type="SAM" id="MobiDB-lite"/>
    </source>
</evidence>
<dbReference type="InterPro" id="IPR036374">
    <property type="entry name" value="OxRdtase_Mopterin-bd_sf"/>
</dbReference>
<accession>A0A0V1LRR2</accession>
<evidence type="ECO:0000256" key="15">
    <source>
        <dbReference type="SAM" id="Phobius"/>
    </source>
</evidence>
<feature type="region of interest" description="Disordered" evidence="14">
    <location>
        <begin position="711"/>
        <end position="770"/>
    </location>
</feature>
<feature type="region of interest" description="Disordered" evidence="14">
    <location>
        <begin position="1193"/>
        <end position="1224"/>
    </location>
</feature>
<dbReference type="InterPro" id="IPR008335">
    <property type="entry name" value="Mopterin_OxRdtase_euk"/>
</dbReference>
<comment type="cofactor">
    <cofactor evidence="2">
        <name>heme b</name>
        <dbReference type="ChEBI" id="CHEBI:60344"/>
    </cofactor>
</comment>
<dbReference type="FunFam" id="3.10.120.10:FF:000007">
    <property type="entry name" value="Sulfite oxidase, mitochondrial"/>
    <property type="match status" value="1"/>
</dbReference>
<evidence type="ECO:0000259" key="16">
    <source>
        <dbReference type="PROSITE" id="PS50255"/>
    </source>
</evidence>
<reference evidence="18 19" key="1">
    <citation type="submission" date="2015-05" db="EMBL/GenBank/DDBJ databases">
        <title>Evolution of Trichinella species and genotypes.</title>
        <authorList>
            <person name="Korhonen P.K."/>
            <person name="Edoardo P."/>
            <person name="Giuseppe L.R."/>
            <person name="Gasser R.B."/>
        </authorList>
    </citation>
    <scope>NUCLEOTIDE SEQUENCE [LARGE SCALE GENOMIC DNA]</scope>
    <source>
        <strain evidence="18">ISS10</strain>
    </source>
</reference>
<dbReference type="UniPathway" id="UPA00096"/>
<dbReference type="STRING" id="6335.A0A0V1LRR2"/>
<dbReference type="Gene3D" id="2.60.40.4100">
    <property type="entry name" value="Zona pellucida, ZP-C domain"/>
    <property type="match status" value="1"/>
</dbReference>
<dbReference type="FunFam" id="3.90.420.10:FF:000002">
    <property type="entry name" value="sulfite oxidase, mitochondrial"/>
    <property type="match status" value="1"/>
</dbReference>
<dbReference type="PANTHER" id="PTHR19372:SF7">
    <property type="entry name" value="SULFITE OXIDASE, MITOCHONDRIAL"/>
    <property type="match status" value="1"/>
</dbReference>
<dbReference type="Gene3D" id="3.90.420.10">
    <property type="entry name" value="Oxidoreductase, molybdopterin-binding domain"/>
    <property type="match status" value="1"/>
</dbReference>
<dbReference type="GO" id="GO:0030151">
    <property type="term" value="F:molybdenum ion binding"/>
    <property type="evidence" value="ECO:0007669"/>
    <property type="project" value="InterPro"/>
</dbReference>
<dbReference type="GO" id="GO:0006790">
    <property type="term" value="P:sulfur compound metabolic process"/>
    <property type="evidence" value="ECO:0007669"/>
    <property type="project" value="UniProtKB-UniPathway"/>
</dbReference>
<dbReference type="InterPro" id="IPR036400">
    <property type="entry name" value="Cyt_B5-like_heme/steroid_sf"/>
</dbReference>
<dbReference type="InterPro" id="IPR014756">
    <property type="entry name" value="Ig_E-set"/>
</dbReference>
<feature type="transmembrane region" description="Helical" evidence="15">
    <location>
        <begin position="1162"/>
        <end position="1185"/>
    </location>
</feature>
<keyword evidence="15" id="KW-1133">Transmembrane helix</keyword>
<comment type="pathway">
    <text evidence="5">Energy metabolism; sulfur metabolism.</text>
</comment>
<dbReference type="SMART" id="SM01117">
    <property type="entry name" value="Cyt-b5"/>
    <property type="match status" value="1"/>
</dbReference>
<dbReference type="Pfam" id="PF00100">
    <property type="entry name" value="Zona_pellucida"/>
    <property type="match status" value="1"/>
</dbReference>
<evidence type="ECO:0000256" key="13">
    <source>
        <dbReference type="ARBA" id="ARBA00023157"/>
    </source>
</evidence>
<dbReference type="SUPFAM" id="SSF81296">
    <property type="entry name" value="E set domains"/>
    <property type="match status" value="1"/>
</dbReference>
<evidence type="ECO:0000256" key="1">
    <source>
        <dbReference type="ARBA" id="ARBA00001924"/>
    </source>
</evidence>
<feature type="region of interest" description="Disordered" evidence="14">
    <location>
        <begin position="1101"/>
        <end position="1121"/>
    </location>
</feature>
<keyword evidence="9" id="KW-0479">Metal-binding</keyword>
<keyword evidence="12" id="KW-0496">Mitochondrion</keyword>
<evidence type="ECO:0000256" key="9">
    <source>
        <dbReference type="ARBA" id="ARBA00022723"/>
    </source>
</evidence>
<dbReference type="SUPFAM" id="SSF56524">
    <property type="entry name" value="Oxidoreductase molybdopterin-binding domain"/>
    <property type="match status" value="1"/>
</dbReference>
<keyword evidence="15" id="KW-0472">Membrane</keyword>
<dbReference type="PROSITE" id="PS51034">
    <property type="entry name" value="ZP_2"/>
    <property type="match status" value="1"/>
</dbReference>
<dbReference type="InterPro" id="IPR055355">
    <property type="entry name" value="ZP-C"/>
</dbReference>
<name>A0A0V1LRR2_9BILA</name>
<keyword evidence="13" id="KW-1015">Disulfide bond</keyword>
<evidence type="ECO:0000256" key="2">
    <source>
        <dbReference type="ARBA" id="ARBA00001970"/>
    </source>
</evidence>
<keyword evidence="7" id="KW-0500">Molybdenum</keyword>